<accession>A0A8S5LWT4</accession>
<dbReference type="EMBL" id="BK014759">
    <property type="protein sequence ID" value="DAD74370.1"/>
    <property type="molecule type" value="Genomic_DNA"/>
</dbReference>
<feature type="region of interest" description="Disordered" evidence="1">
    <location>
        <begin position="45"/>
        <end position="77"/>
    </location>
</feature>
<evidence type="ECO:0000313" key="2">
    <source>
        <dbReference type="EMBL" id="DAD74370.1"/>
    </source>
</evidence>
<proteinExistence type="predicted"/>
<reference evidence="2" key="1">
    <citation type="journal article" date="2021" name="Proc. Natl. Acad. Sci. U.S.A.">
        <title>A Catalog of Tens of Thousands of Viruses from Human Metagenomes Reveals Hidden Associations with Chronic Diseases.</title>
        <authorList>
            <person name="Tisza M.J."/>
            <person name="Buck C.B."/>
        </authorList>
    </citation>
    <scope>NUCLEOTIDE SEQUENCE</scope>
    <source>
        <strain evidence="2">Ct3pR10</strain>
    </source>
</reference>
<evidence type="ECO:0000256" key="1">
    <source>
        <dbReference type="SAM" id="MobiDB-lite"/>
    </source>
</evidence>
<name>A0A8S5LWT4_9CAUD</name>
<protein>
    <submittedName>
        <fullName evidence="2">Uncharacterized protein</fullName>
    </submittedName>
</protein>
<organism evidence="2">
    <name type="scientific">Siphoviridae sp. ct3pR10</name>
    <dbReference type="NCBI Taxonomy" id="2826284"/>
    <lineage>
        <taxon>Viruses</taxon>
        <taxon>Duplodnaviria</taxon>
        <taxon>Heunggongvirae</taxon>
        <taxon>Uroviricota</taxon>
        <taxon>Caudoviricetes</taxon>
    </lineage>
</organism>
<sequence length="119" mass="13368">MSCDFRGISLRLWMRLLRLCRDYETLLASPLRSLAGFHKKREKNGWKSCEKSGASFGAGPALGSRRKPATGRKNREGCSTAGTWKAAQMGAIAAWAWKYTQVYVYKGARKTVPGYFMPR</sequence>